<organism evidence="5 6">
    <name type="scientific">Dysgonomonas alginatilytica</name>
    <dbReference type="NCBI Taxonomy" id="1605892"/>
    <lineage>
        <taxon>Bacteria</taxon>
        <taxon>Pseudomonadati</taxon>
        <taxon>Bacteroidota</taxon>
        <taxon>Bacteroidia</taxon>
        <taxon>Bacteroidales</taxon>
        <taxon>Dysgonomonadaceae</taxon>
        <taxon>Dysgonomonas</taxon>
    </lineage>
</organism>
<dbReference type="Pfam" id="PF13102">
    <property type="entry name" value="Phage_int_SAM_5"/>
    <property type="match status" value="1"/>
</dbReference>
<dbReference type="InterPro" id="IPR050090">
    <property type="entry name" value="Tyrosine_recombinase_XerCD"/>
</dbReference>
<dbReference type="InterPro" id="IPR013762">
    <property type="entry name" value="Integrase-like_cat_sf"/>
</dbReference>
<dbReference type="Proteomes" id="UP000247973">
    <property type="component" value="Unassembled WGS sequence"/>
</dbReference>
<proteinExistence type="inferred from homology"/>
<dbReference type="InterPro" id="IPR002104">
    <property type="entry name" value="Integrase_catalytic"/>
</dbReference>
<feature type="domain" description="Tyr recombinase" evidence="4">
    <location>
        <begin position="225"/>
        <end position="402"/>
    </location>
</feature>
<evidence type="ECO:0000313" key="6">
    <source>
        <dbReference type="Proteomes" id="UP000247973"/>
    </source>
</evidence>
<evidence type="ECO:0000256" key="2">
    <source>
        <dbReference type="ARBA" id="ARBA00023125"/>
    </source>
</evidence>
<dbReference type="GO" id="GO:0003677">
    <property type="term" value="F:DNA binding"/>
    <property type="evidence" value="ECO:0007669"/>
    <property type="project" value="UniProtKB-KW"/>
</dbReference>
<dbReference type="EMBL" id="QICL01000031">
    <property type="protein sequence ID" value="PXV60131.1"/>
    <property type="molecule type" value="Genomic_DNA"/>
</dbReference>
<evidence type="ECO:0000259" key="4">
    <source>
        <dbReference type="PROSITE" id="PS51898"/>
    </source>
</evidence>
<sequence>MKQELKVSFYLKREQSLSKTHVDSSRIYPIVGKIIIGNSIAQFGSKLSVSENLWNVKSGRAIGKSKIAVELNREINKINLSIHSHYKDILDRTGEVTALQVKNAFQGIATAQKTLLVLFEEMMQEFHSRIGIDRAPSTYFKYITAYKNLKRFLKEKYNVEDIPLSQLDLPFIEAYDFNLRVERKLKSESIVSIVALLQKAVRIALHRNLITHPPFYGYKIEKPEFQIRSLSAEEFERLMSTPIESSSQSFIRDLFVFAAFTGLSYADLKGFVWKDIIQEEDGSLWIFKSRQKTDITFNVKLLDIPIRIIEKYKGISGTGKDDPVFVVLSHRRITDALKAVAKHCGIATKISYHVARHTFASQLCLSQGVPIESVSRMMGHRNIQTTQRYARVNNEKIGSDMKQLSNRLVGKFNFPE</sequence>
<keyword evidence="3" id="KW-0233">DNA recombination</keyword>
<evidence type="ECO:0000256" key="3">
    <source>
        <dbReference type="ARBA" id="ARBA00023172"/>
    </source>
</evidence>
<keyword evidence="6" id="KW-1185">Reference proteome</keyword>
<reference evidence="5 6" key="1">
    <citation type="submission" date="2018-03" db="EMBL/GenBank/DDBJ databases">
        <title>Genomic Encyclopedia of Archaeal and Bacterial Type Strains, Phase II (KMG-II): from individual species to whole genera.</title>
        <authorList>
            <person name="Goeker M."/>
        </authorList>
    </citation>
    <scope>NUCLEOTIDE SEQUENCE [LARGE SCALE GENOMIC DNA]</scope>
    <source>
        <strain evidence="5 6">DSM 100214</strain>
    </source>
</reference>
<keyword evidence="2" id="KW-0238">DNA-binding</keyword>
<dbReference type="InterPro" id="IPR025269">
    <property type="entry name" value="SAM-like_dom"/>
</dbReference>
<gene>
    <name evidence="5" type="ORF">CLV62_13151</name>
</gene>
<protein>
    <submittedName>
        <fullName evidence="5">Site-specific recombinase XerD</fullName>
    </submittedName>
</protein>
<name>A0A2V3PJZ2_9BACT</name>
<comment type="caution">
    <text evidence="5">The sequence shown here is derived from an EMBL/GenBank/DDBJ whole genome shotgun (WGS) entry which is preliminary data.</text>
</comment>
<dbReference type="GO" id="GO:0015074">
    <property type="term" value="P:DNA integration"/>
    <property type="evidence" value="ECO:0007669"/>
    <property type="project" value="InterPro"/>
</dbReference>
<dbReference type="SUPFAM" id="SSF56349">
    <property type="entry name" value="DNA breaking-rejoining enzymes"/>
    <property type="match status" value="1"/>
</dbReference>
<evidence type="ECO:0000256" key="1">
    <source>
        <dbReference type="ARBA" id="ARBA00008857"/>
    </source>
</evidence>
<dbReference type="InterPro" id="IPR010998">
    <property type="entry name" value="Integrase_recombinase_N"/>
</dbReference>
<evidence type="ECO:0000313" key="5">
    <source>
        <dbReference type="EMBL" id="PXV60131.1"/>
    </source>
</evidence>
<dbReference type="GO" id="GO:0006310">
    <property type="term" value="P:DNA recombination"/>
    <property type="evidence" value="ECO:0007669"/>
    <property type="project" value="UniProtKB-KW"/>
</dbReference>
<dbReference type="InterPro" id="IPR011010">
    <property type="entry name" value="DNA_brk_join_enz"/>
</dbReference>
<dbReference type="RefSeq" id="WP_110312178.1">
    <property type="nucleotide sequence ID" value="NZ_QICL01000031.1"/>
</dbReference>
<dbReference type="CDD" id="cd01185">
    <property type="entry name" value="INTN1_C_like"/>
    <property type="match status" value="1"/>
</dbReference>
<dbReference type="Gene3D" id="1.10.150.130">
    <property type="match status" value="1"/>
</dbReference>
<dbReference type="AlphaFoldDB" id="A0A2V3PJZ2"/>
<dbReference type="PANTHER" id="PTHR30349">
    <property type="entry name" value="PHAGE INTEGRASE-RELATED"/>
    <property type="match status" value="1"/>
</dbReference>
<dbReference type="PROSITE" id="PS51898">
    <property type="entry name" value="TYR_RECOMBINASE"/>
    <property type="match status" value="1"/>
</dbReference>
<accession>A0A2V3PJZ2</accession>
<dbReference type="PANTHER" id="PTHR30349:SF64">
    <property type="entry name" value="PROPHAGE INTEGRASE INTD-RELATED"/>
    <property type="match status" value="1"/>
</dbReference>
<comment type="similarity">
    <text evidence="1">Belongs to the 'phage' integrase family.</text>
</comment>
<dbReference type="Pfam" id="PF00589">
    <property type="entry name" value="Phage_integrase"/>
    <property type="match status" value="1"/>
</dbReference>
<dbReference type="OrthoDB" id="1493636at2"/>
<dbReference type="Gene3D" id="1.10.443.10">
    <property type="entry name" value="Intergrase catalytic core"/>
    <property type="match status" value="1"/>
</dbReference>